<reference evidence="1 2" key="1">
    <citation type="submission" date="2020-02" db="EMBL/GenBank/DDBJ databases">
        <authorList>
            <person name="Ma Q."/>
            <person name="Huang Y."/>
            <person name="Song X."/>
            <person name="Pei D."/>
        </authorList>
    </citation>
    <scope>NUCLEOTIDE SEQUENCE [LARGE SCALE GENOMIC DNA]</scope>
    <source>
        <strain evidence="1">Sxm20200214</strain>
        <tissue evidence="1">Leaf</tissue>
    </source>
</reference>
<gene>
    <name evidence="1" type="ORF">Bca52824_019137</name>
</gene>
<comment type="caution">
    <text evidence="1">The sequence shown here is derived from an EMBL/GenBank/DDBJ whole genome shotgun (WGS) entry which is preliminary data.</text>
</comment>
<evidence type="ECO:0000313" key="2">
    <source>
        <dbReference type="Proteomes" id="UP000886595"/>
    </source>
</evidence>
<dbReference type="Proteomes" id="UP000886595">
    <property type="component" value="Unassembled WGS sequence"/>
</dbReference>
<accession>A0A8X8AY79</accession>
<dbReference type="EMBL" id="JAAMPC010000004">
    <property type="protein sequence ID" value="KAG2316015.1"/>
    <property type="molecule type" value="Genomic_DNA"/>
</dbReference>
<dbReference type="AlphaFoldDB" id="A0A8X8AY79"/>
<evidence type="ECO:0000313" key="1">
    <source>
        <dbReference type="EMBL" id="KAG2316015.1"/>
    </source>
</evidence>
<sequence>MNKDWDDSITSATEVATLRPANSCKKDQKIDQAGSCGKKVDDVSGRLSLLPQSSHSVSYASTFIGEEEKATSSSPIGDQILMAGVKVSHVRIVVM</sequence>
<name>A0A8X8AY79_BRACI</name>
<protein>
    <submittedName>
        <fullName evidence="1">Uncharacterized protein</fullName>
    </submittedName>
</protein>
<keyword evidence="2" id="KW-1185">Reference proteome</keyword>
<proteinExistence type="predicted"/>
<organism evidence="1 2">
    <name type="scientific">Brassica carinata</name>
    <name type="common">Ethiopian mustard</name>
    <name type="synonym">Abyssinian cabbage</name>
    <dbReference type="NCBI Taxonomy" id="52824"/>
    <lineage>
        <taxon>Eukaryota</taxon>
        <taxon>Viridiplantae</taxon>
        <taxon>Streptophyta</taxon>
        <taxon>Embryophyta</taxon>
        <taxon>Tracheophyta</taxon>
        <taxon>Spermatophyta</taxon>
        <taxon>Magnoliopsida</taxon>
        <taxon>eudicotyledons</taxon>
        <taxon>Gunneridae</taxon>
        <taxon>Pentapetalae</taxon>
        <taxon>rosids</taxon>
        <taxon>malvids</taxon>
        <taxon>Brassicales</taxon>
        <taxon>Brassicaceae</taxon>
        <taxon>Brassiceae</taxon>
        <taxon>Brassica</taxon>
    </lineage>
</organism>